<keyword evidence="6 11" id="KW-1133">Transmembrane helix</keyword>
<dbReference type="PANTHER" id="PTHR43394:SF1">
    <property type="entry name" value="ATP-BINDING CASSETTE SUB-FAMILY B MEMBER 10, MITOCHONDRIAL"/>
    <property type="match status" value="1"/>
</dbReference>
<evidence type="ECO:0000256" key="11">
    <source>
        <dbReference type="SAM" id="Phobius"/>
    </source>
</evidence>
<evidence type="ECO:0000256" key="1">
    <source>
        <dbReference type="ARBA" id="ARBA00004651"/>
    </source>
</evidence>
<dbReference type="STRING" id="554083.BKD30_05165"/>
<dbReference type="Proteomes" id="UP000187085">
    <property type="component" value="Unassembled WGS sequence"/>
</dbReference>
<evidence type="ECO:0000256" key="7">
    <source>
        <dbReference type="ARBA" id="ARBA00023136"/>
    </source>
</evidence>
<organism evidence="14 15">
    <name type="scientific">Tersicoccus phoenicis</name>
    <dbReference type="NCBI Taxonomy" id="554083"/>
    <lineage>
        <taxon>Bacteria</taxon>
        <taxon>Bacillati</taxon>
        <taxon>Actinomycetota</taxon>
        <taxon>Actinomycetes</taxon>
        <taxon>Micrococcales</taxon>
        <taxon>Micrococcaceae</taxon>
        <taxon>Tersicoccus</taxon>
    </lineage>
</organism>
<dbReference type="PANTHER" id="PTHR43394">
    <property type="entry name" value="ATP-DEPENDENT PERMEASE MDL1, MITOCHONDRIAL"/>
    <property type="match status" value="1"/>
</dbReference>
<dbReference type="RefSeq" id="WP_076702882.1">
    <property type="nucleotide sequence ID" value="NZ_MRDE01000022.1"/>
</dbReference>
<feature type="transmembrane region" description="Helical" evidence="11">
    <location>
        <begin position="190"/>
        <end position="209"/>
    </location>
</feature>
<comment type="caution">
    <text evidence="14">The sequence shown here is derived from an EMBL/GenBank/DDBJ whole genome shotgun (WGS) entry which is preliminary data.</text>
</comment>
<feature type="transmembrane region" description="Helical" evidence="11">
    <location>
        <begin position="112"/>
        <end position="132"/>
    </location>
</feature>
<dbReference type="InterPro" id="IPR003593">
    <property type="entry name" value="AAA+_ATPase"/>
</dbReference>
<dbReference type="FunFam" id="3.40.50.300:FF:000287">
    <property type="entry name" value="Multidrug ABC transporter ATP-binding protein"/>
    <property type="match status" value="1"/>
</dbReference>
<keyword evidence="5 14" id="KW-0067">ATP-binding</keyword>
<evidence type="ECO:0000256" key="2">
    <source>
        <dbReference type="ARBA" id="ARBA00022448"/>
    </source>
</evidence>
<feature type="transmembrane region" description="Helical" evidence="11">
    <location>
        <begin position="215"/>
        <end position="234"/>
    </location>
</feature>
<dbReference type="PROSITE" id="PS50893">
    <property type="entry name" value="ABC_TRANSPORTER_2"/>
    <property type="match status" value="1"/>
</dbReference>
<proteinExistence type="inferred from homology"/>
<dbReference type="Gene3D" id="3.40.50.300">
    <property type="entry name" value="P-loop containing nucleotide triphosphate hydrolases"/>
    <property type="match status" value="1"/>
</dbReference>
<accession>A0A1R1LFP3</accession>
<feature type="transmembrane region" description="Helical" evidence="11">
    <location>
        <begin position="298"/>
        <end position="320"/>
    </location>
</feature>
<evidence type="ECO:0000259" key="13">
    <source>
        <dbReference type="PROSITE" id="PS50929"/>
    </source>
</evidence>
<keyword evidence="4" id="KW-0547">Nucleotide-binding</keyword>
<gene>
    <name evidence="14" type="ORF">BKD30_05165</name>
</gene>
<dbReference type="InterPro" id="IPR003439">
    <property type="entry name" value="ABC_transporter-like_ATP-bd"/>
</dbReference>
<evidence type="ECO:0000313" key="14">
    <source>
        <dbReference type="EMBL" id="OMH26351.1"/>
    </source>
</evidence>
<evidence type="ECO:0000256" key="4">
    <source>
        <dbReference type="ARBA" id="ARBA00022741"/>
    </source>
</evidence>
<dbReference type="AlphaFoldDB" id="A0A1R1LFP3"/>
<keyword evidence="15" id="KW-1185">Reference proteome</keyword>
<dbReference type="SUPFAM" id="SSF90123">
    <property type="entry name" value="ABC transporter transmembrane region"/>
    <property type="match status" value="1"/>
</dbReference>
<dbReference type="OrthoDB" id="9806127at2"/>
<dbReference type="InterPro" id="IPR036640">
    <property type="entry name" value="ABC1_TM_sf"/>
</dbReference>
<evidence type="ECO:0000259" key="12">
    <source>
        <dbReference type="PROSITE" id="PS50893"/>
    </source>
</evidence>
<dbReference type="GO" id="GO:0015421">
    <property type="term" value="F:ABC-type oligopeptide transporter activity"/>
    <property type="evidence" value="ECO:0007669"/>
    <property type="project" value="TreeGrafter"/>
</dbReference>
<protein>
    <recommendedName>
        <fullName evidence="10">Fatty acid ABC transporter ATP-binding/permease protein</fullName>
    </recommendedName>
</protein>
<comment type="function">
    <text evidence="8">ABC transporter involved in fatty acid import. Transmembrane domains (TMD) form a pore in the membrane and the ATP-binding domain (NBD) is responsible for energy generation.</text>
</comment>
<reference evidence="14 15" key="1">
    <citation type="submission" date="2016-12" db="EMBL/GenBank/DDBJ databases">
        <title>Draft genome of Tersicoccus phoenicis 1P05MA.</title>
        <authorList>
            <person name="Nakajima Y."/>
            <person name="Yoshizawa S."/>
            <person name="Nakamura K."/>
            <person name="Ogura Y."/>
            <person name="Hayashi T."/>
            <person name="Kogure K."/>
        </authorList>
    </citation>
    <scope>NUCLEOTIDE SEQUENCE [LARGE SCALE GENOMIC DNA]</scope>
    <source>
        <strain evidence="14 15">1p05MA</strain>
    </source>
</reference>
<evidence type="ECO:0000256" key="3">
    <source>
        <dbReference type="ARBA" id="ARBA00022692"/>
    </source>
</evidence>
<comment type="subcellular location">
    <subcellularLocation>
        <location evidence="1">Cell membrane</location>
        <topology evidence="1">Multi-pass membrane protein</topology>
    </subcellularLocation>
</comment>
<keyword evidence="2" id="KW-0813">Transport</keyword>
<evidence type="ECO:0000313" key="15">
    <source>
        <dbReference type="Proteomes" id="UP000187085"/>
    </source>
</evidence>
<sequence length="639" mass="68468">MSMHGRGAPPGRALHVRATVGRLAGVMRPDAGKLALVVLMAIGAVGLTVAAPRILGAATDVIFAGVIGRMTPAGVSRDELIAGLRASGQQQQADLLSGMSFVPGQGVDTGRLAGILLTVLALYLVAFLLNWLQARLIAAAVQRAMYTLRRSVQGKLARLPMAHFHDHPRGEVLSRVTNDIDNLAQTLNQTLTQIVVSVLTVLGVLVMMISISPALAVVAVVSVPLSAVITVLVARRSQPQFMAQWNRTGALNAHIEEMFTGHEVVTAFGRQDQAKATFDATNTELYEASRRAQFVSGLIMPLMMFVSNLVYVAVAVVGALQVASGLITIGSVQAFVQYARQFSQPLGQLGGMLNLLQSGLASAERVFELLDAPEQSPDPADPARLPTARGLVAFEDVSFRYRQDTPLIEHLDLRAEPGQTVAVVGPTGAGKTTLVNLLLRFYELDGGRITIDGVDIAAMTRDELRGHFGMVLQDPWVFGGTIRENLAYGAPDAGEDEIVAVARATSVDHVVRSLPDGYDTVLSDDGSALSAGQKQLVTIARAQLADPEILILDEATSSVDTRTEVLIQQAMNRLRAGRTSFVIAHRLSTIRDADLILVLEDGRVVEQGDHEALLAARGHYWELYNAQFTAPAVEEEVSR</sequence>
<dbReference type="PROSITE" id="PS50929">
    <property type="entry name" value="ABC_TM1F"/>
    <property type="match status" value="1"/>
</dbReference>
<feature type="transmembrane region" description="Helical" evidence="11">
    <location>
        <begin position="34"/>
        <end position="55"/>
    </location>
</feature>
<evidence type="ECO:0000256" key="10">
    <source>
        <dbReference type="ARBA" id="ARBA00071747"/>
    </source>
</evidence>
<feature type="domain" description="ABC transporter" evidence="12">
    <location>
        <begin position="392"/>
        <end position="626"/>
    </location>
</feature>
<dbReference type="GO" id="GO:0005524">
    <property type="term" value="F:ATP binding"/>
    <property type="evidence" value="ECO:0007669"/>
    <property type="project" value="UniProtKB-KW"/>
</dbReference>
<dbReference type="CDD" id="cd03254">
    <property type="entry name" value="ABCC_Glucan_exporter_like"/>
    <property type="match status" value="1"/>
</dbReference>
<dbReference type="Pfam" id="PF00664">
    <property type="entry name" value="ABC_membrane"/>
    <property type="match status" value="1"/>
</dbReference>
<name>A0A1R1LFP3_9MICC</name>
<comment type="similarity">
    <text evidence="9">Belongs to the ABC transporter superfamily. Lipid exporter (TC 3.A.1.106) family.</text>
</comment>
<keyword evidence="7 11" id="KW-0472">Membrane</keyword>
<dbReference type="EMBL" id="MRDE01000022">
    <property type="protein sequence ID" value="OMH26351.1"/>
    <property type="molecule type" value="Genomic_DNA"/>
</dbReference>
<dbReference type="SMART" id="SM00382">
    <property type="entry name" value="AAA"/>
    <property type="match status" value="1"/>
</dbReference>
<feature type="domain" description="ABC transmembrane type-1" evidence="13">
    <location>
        <begin position="35"/>
        <end position="358"/>
    </location>
</feature>
<dbReference type="InterPro" id="IPR039421">
    <property type="entry name" value="Type_1_exporter"/>
</dbReference>
<dbReference type="CDD" id="cd18547">
    <property type="entry name" value="ABC_6TM_Tm288_like"/>
    <property type="match status" value="1"/>
</dbReference>
<dbReference type="GO" id="GO:0005886">
    <property type="term" value="C:plasma membrane"/>
    <property type="evidence" value="ECO:0007669"/>
    <property type="project" value="UniProtKB-SubCell"/>
</dbReference>
<dbReference type="GO" id="GO:0016887">
    <property type="term" value="F:ATP hydrolysis activity"/>
    <property type="evidence" value="ECO:0007669"/>
    <property type="project" value="InterPro"/>
</dbReference>
<evidence type="ECO:0000256" key="8">
    <source>
        <dbReference type="ARBA" id="ARBA00055053"/>
    </source>
</evidence>
<dbReference type="InterPro" id="IPR027417">
    <property type="entry name" value="P-loop_NTPase"/>
</dbReference>
<dbReference type="SUPFAM" id="SSF52540">
    <property type="entry name" value="P-loop containing nucleoside triphosphate hydrolases"/>
    <property type="match status" value="1"/>
</dbReference>
<dbReference type="Gene3D" id="1.20.1560.10">
    <property type="entry name" value="ABC transporter type 1, transmembrane domain"/>
    <property type="match status" value="1"/>
</dbReference>
<dbReference type="Pfam" id="PF00005">
    <property type="entry name" value="ABC_tran"/>
    <property type="match status" value="1"/>
</dbReference>
<evidence type="ECO:0000256" key="6">
    <source>
        <dbReference type="ARBA" id="ARBA00022989"/>
    </source>
</evidence>
<evidence type="ECO:0000256" key="5">
    <source>
        <dbReference type="ARBA" id="ARBA00022840"/>
    </source>
</evidence>
<evidence type="ECO:0000256" key="9">
    <source>
        <dbReference type="ARBA" id="ARBA00061644"/>
    </source>
</evidence>
<dbReference type="InterPro" id="IPR011527">
    <property type="entry name" value="ABC1_TM_dom"/>
</dbReference>
<keyword evidence="3 11" id="KW-0812">Transmembrane</keyword>